<proteinExistence type="predicted"/>
<protein>
    <recommendedName>
        <fullName evidence="3">HEAT repeat domain-containing protein</fullName>
    </recommendedName>
</protein>
<dbReference type="RefSeq" id="WP_127190114.1">
    <property type="nucleotide sequence ID" value="NZ_RZNY01000001.1"/>
</dbReference>
<evidence type="ECO:0000313" key="1">
    <source>
        <dbReference type="EMBL" id="RUT48520.1"/>
    </source>
</evidence>
<comment type="caution">
    <text evidence="1">The sequence shown here is derived from an EMBL/GenBank/DDBJ whole genome shotgun (WGS) entry which is preliminary data.</text>
</comment>
<dbReference type="OrthoDB" id="154709at2"/>
<name>A0A3S1CBS2_9BACL</name>
<evidence type="ECO:0008006" key="3">
    <source>
        <dbReference type="Google" id="ProtNLM"/>
    </source>
</evidence>
<keyword evidence="2" id="KW-1185">Reference proteome</keyword>
<dbReference type="AlphaFoldDB" id="A0A3S1CBS2"/>
<dbReference type="EMBL" id="RZNY01000001">
    <property type="protein sequence ID" value="RUT48520.1"/>
    <property type="molecule type" value="Genomic_DNA"/>
</dbReference>
<dbReference type="Proteomes" id="UP000279446">
    <property type="component" value="Unassembled WGS sequence"/>
</dbReference>
<gene>
    <name evidence="1" type="ORF">EJP82_00815</name>
</gene>
<organism evidence="1 2">
    <name type="scientific">Paenibacillus anaericanus</name>
    <dbReference type="NCBI Taxonomy" id="170367"/>
    <lineage>
        <taxon>Bacteria</taxon>
        <taxon>Bacillati</taxon>
        <taxon>Bacillota</taxon>
        <taxon>Bacilli</taxon>
        <taxon>Bacillales</taxon>
        <taxon>Paenibacillaceae</taxon>
        <taxon>Paenibacillus</taxon>
    </lineage>
</organism>
<accession>A0A3S1CBS2</accession>
<evidence type="ECO:0000313" key="2">
    <source>
        <dbReference type="Proteomes" id="UP000279446"/>
    </source>
</evidence>
<reference evidence="1 2" key="1">
    <citation type="submission" date="2018-12" db="EMBL/GenBank/DDBJ databases">
        <authorList>
            <person name="Sun L."/>
            <person name="Chen Z."/>
        </authorList>
    </citation>
    <scope>NUCLEOTIDE SEQUENCE [LARGE SCALE GENOMIC DNA]</scope>
    <source>
        <strain evidence="1 2">DSM 15890</strain>
    </source>
</reference>
<sequence length="250" mass="28988">MNQKEIYKNDLLVLPKWESYLLQSSGLPGPRANLTLLYVAAELGNEEIFRSFLDFQVEDDHHGDSPDEFIVMCGVVGLGKLLAQGKEEYWVQLKRYASDSRWRIRESVAMALQIYGEYNMERLLSEMAIWSVERLLEQRAAVAAICEPKLLKDARYGEKLFIILNQTTSSLLIEDNRKEDGFLVLKKALAYCWSVAIAAYPDQGKNAFQPWLNYENKDIRWVLKENLTKNRLQKMDSIWVERCKDKIGVK</sequence>